<proteinExistence type="predicted"/>
<accession>A0A0G2FHW5</accession>
<evidence type="ECO:0000259" key="3">
    <source>
        <dbReference type="Pfam" id="PF22974"/>
    </source>
</evidence>
<protein>
    <submittedName>
        <fullName evidence="4">Putative isoamyl alcohol</fullName>
    </submittedName>
</protein>
<dbReference type="AlphaFoldDB" id="A0A0G2FHW5"/>
<reference evidence="4 5" key="1">
    <citation type="submission" date="2015-05" db="EMBL/GenBank/DDBJ databases">
        <title>Distinctive expansion of gene families associated with plant cell wall degradation and secondary metabolism in the genomes of grapevine trunk pathogens.</title>
        <authorList>
            <person name="Lawrence D.P."/>
            <person name="Travadon R."/>
            <person name="Rolshausen P.E."/>
            <person name="Baumgartner K."/>
        </authorList>
    </citation>
    <scope>NUCLEOTIDE SEQUENCE [LARGE SCALE GENOMIC DNA]</scope>
    <source>
        <strain evidence="4">DA912</strain>
    </source>
</reference>
<dbReference type="Proteomes" id="UP000034680">
    <property type="component" value="Unassembled WGS sequence"/>
</dbReference>
<feature type="signal peptide" evidence="2">
    <location>
        <begin position="1"/>
        <end position="18"/>
    </location>
</feature>
<evidence type="ECO:0000313" key="4">
    <source>
        <dbReference type="EMBL" id="KKY33721.1"/>
    </source>
</evidence>
<evidence type="ECO:0000256" key="2">
    <source>
        <dbReference type="SAM" id="SignalP"/>
    </source>
</evidence>
<evidence type="ECO:0000256" key="1">
    <source>
        <dbReference type="SAM" id="MobiDB-lite"/>
    </source>
</evidence>
<feature type="region of interest" description="Disordered" evidence="1">
    <location>
        <begin position="406"/>
        <end position="426"/>
    </location>
</feature>
<comment type="caution">
    <text evidence="4">The sequence shown here is derived from an EMBL/GenBank/DDBJ whole genome shotgun (WGS) entry which is preliminary data.</text>
</comment>
<dbReference type="OrthoDB" id="160645at2759"/>
<feature type="chain" id="PRO_5002543983" evidence="2">
    <location>
        <begin position="19"/>
        <end position="472"/>
    </location>
</feature>
<sequence>MSRLISLAALALAGAVAAAPSLRVARQANDTVNATVVNSVTLAPIQVPAKPDSLVPQTNVSLDYGLNNTGLAAVNITLLTNYPTILLEAISSLTTVDCSSESVAITFNNVDDLDNAYTQWSAYDKLLLITNHMGDCDPEFERGFFLAGTYAADTSSLTLTATAEKTDVNSASSYMKTQFHGLPAASTTDPTRRDIIIDPDKLTYSSTWDLPSQVLYEYDPYVTVTAQSGQLDLSVGLSGYLEFDVGALSLDALHVDFETSIKSDLVLELGVTAPYNNTFAYTPDALVYYIVNVPGIITFGPELLFSVGADLDVLAAVDVVLDVGAEVANGTVHIDFVDWNATAAAGWEPTYHANVSLSEKAVVAVNPFVSFTVGVAFELLGGALDLSGGLTPKASFPTTATLDASQEIGAGSGENTTVTQPGGEGGDSAACTNGAAVVSDFEFSLTAFVTQWYNEVIYDVKVPIADECYSWV</sequence>
<name>A0A0G2FHW5_9PEZI</name>
<keyword evidence="2" id="KW-0732">Signal</keyword>
<dbReference type="InterPro" id="IPR054293">
    <property type="entry name" value="DUF7029"/>
</dbReference>
<feature type="domain" description="DUF7029" evidence="3">
    <location>
        <begin position="80"/>
        <end position="175"/>
    </location>
</feature>
<dbReference type="STRING" id="1214573.A0A0G2FHW5"/>
<organism evidence="4 5">
    <name type="scientific">Diaporthe ampelina</name>
    <dbReference type="NCBI Taxonomy" id="1214573"/>
    <lineage>
        <taxon>Eukaryota</taxon>
        <taxon>Fungi</taxon>
        <taxon>Dikarya</taxon>
        <taxon>Ascomycota</taxon>
        <taxon>Pezizomycotina</taxon>
        <taxon>Sordariomycetes</taxon>
        <taxon>Sordariomycetidae</taxon>
        <taxon>Diaporthales</taxon>
        <taxon>Diaporthaceae</taxon>
        <taxon>Diaporthe</taxon>
    </lineage>
</organism>
<reference evidence="4 5" key="2">
    <citation type="submission" date="2015-05" db="EMBL/GenBank/DDBJ databases">
        <authorList>
            <person name="Morales-Cruz A."/>
            <person name="Amrine K.C."/>
            <person name="Cantu D."/>
        </authorList>
    </citation>
    <scope>NUCLEOTIDE SEQUENCE [LARGE SCALE GENOMIC DNA]</scope>
    <source>
        <strain evidence="4">DA912</strain>
    </source>
</reference>
<keyword evidence="5" id="KW-1185">Reference proteome</keyword>
<evidence type="ECO:0000313" key="5">
    <source>
        <dbReference type="Proteomes" id="UP000034680"/>
    </source>
</evidence>
<dbReference type="EMBL" id="LCUC01000234">
    <property type="protein sequence ID" value="KKY33721.1"/>
    <property type="molecule type" value="Genomic_DNA"/>
</dbReference>
<dbReference type="Pfam" id="PF22974">
    <property type="entry name" value="DUF7029"/>
    <property type="match status" value="1"/>
</dbReference>
<gene>
    <name evidence="4" type="ORF">UCDDA912_g06320</name>
</gene>